<dbReference type="AlphaFoldDB" id="A0A1L7XFL6"/>
<name>A0A1L7XFL6_9HELO</name>
<evidence type="ECO:0000313" key="3">
    <source>
        <dbReference type="Proteomes" id="UP000184330"/>
    </source>
</evidence>
<reference evidence="2 3" key="1">
    <citation type="submission" date="2016-03" db="EMBL/GenBank/DDBJ databases">
        <authorList>
            <person name="Ploux O."/>
        </authorList>
    </citation>
    <scope>NUCLEOTIDE SEQUENCE [LARGE SCALE GENOMIC DNA]</scope>
    <source>
        <strain evidence="2 3">UAMH 11012</strain>
    </source>
</reference>
<dbReference type="EMBL" id="FJOG01000024">
    <property type="protein sequence ID" value="CZR63822.1"/>
    <property type="molecule type" value="Genomic_DNA"/>
</dbReference>
<proteinExistence type="predicted"/>
<accession>A0A1L7XFL6</accession>
<dbReference type="Pfam" id="PF20150">
    <property type="entry name" value="2EXR"/>
    <property type="match status" value="1"/>
</dbReference>
<evidence type="ECO:0000259" key="1">
    <source>
        <dbReference type="Pfam" id="PF20150"/>
    </source>
</evidence>
<feature type="domain" description="2EXR" evidence="1">
    <location>
        <begin position="35"/>
        <end position="110"/>
    </location>
</feature>
<gene>
    <name evidence="2" type="ORF">PAC_13719</name>
</gene>
<evidence type="ECO:0000313" key="2">
    <source>
        <dbReference type="EMBL" id="CZR63822.1"/>
    </source>
</evidence>
<dbReference type="InterPro" id="IPR045518">
    <property type="entry name" value="2EXR"/>
</dbReference>
<keyword evidence="3" id="KW-1185">Reference proteome</keyword>
<protein>
    <recommendedName>
        <fullName evidence="1">2EXR domain-containing protein</fullName>
    </recommendedName>
</protein>
<organism evidence="2 3">
    <name type="scientific">Phialocephala subalpina</name>
    <dbReference type="NCBI Taxonomy" id="576137"/>
    <lineage>
        <taxon>Eukaryota</taxon>
        <taxon>Fungi</taxon>
        <taxon>Dikarya</taxon>
        <taxon>Ascomycota</taxon>
        <taxon>Pezizomycotina</taxon>
        <taxon>Leotiomycetes</taxon>
        <taxon>Helotiales</taxon>
        <taxon>Mollisiaceae</taxon>
        <taxon>Phialocephala</taxon>
        <taxon>Phialocephala fortinii species complex</taxon>
    </lineage>
</organism>
<dbReference type="Proteomes" id="UP000184330">
    <property type="component" value="Unassembled WGS sequence"/>
</dbReference>
<sequence>MNAVDNLISRFLSRFGATKPSKDLEDFEDHSDQAFLPFPRLPQELQLKIWEHAVVEPRILSVSNYGYGSTAPPERLKLRRQQHQLHLMPFFSIYPMSQTYHVSRQVSRISIWMLIGVKQNEGVSGSFGPGIAVPRWGILKKTSYYWLNFDGHKDIFFDGGRLGYGSSDNRSKSTWLRKCQVKYLALDTRIFCESGGSCWDMISDTDCLEELIMALIPRCKECAESKKGWCSWMWIRSL</sequence>